<dbReference type="AlphaFoldDB" id="M8D2R6"/>
<organism evidence="1">
    <name type="scientific">Aegilops tauschii</name>
    <name type="common">Tausch's goatgrass</name>
    <name type="synonym">Aegilops squarrosa</name>
    <dbReference type="NCBI Taxonomy" id="37682"/>
    <lineage>
        <taxon>Eukaryota</taxon>
        <taxon>Viridiplantae</taxon>
        <taxon>Streptophyta</taxon>
        <taxon>Embryophyta</taxon>
        <taxon>Tracheophyta</taxon>
        <taxon>Spermatophyta</taxon>
        <taxon>Magnoliopsida</taxon>
        <taxon>Liliopsida</taxon>
        <taxon>Poales</taxon>
        <taxon>Poaceae</taxon>
        <taxon>BOP clade</taxon>
        <taxon>Pooideae</taxon>
        <taxon>Triticodae</taxon>
        <taxon>Triticeae</taxon>
        <taxon>Triticinae</taxon>
        <taxon>Aegilops</taxon>
    </lineage>
</organism>
<evidence type="ECO:0000313" key="1">
    <source>
        <dbReference type="EnsemblPlants" id="EMT30561"/>
    </source>
</evidence>
<dbReference type="EnsemblPlants" id="EMT30561">
    <property type="protein sequence ID" value="EMT30561"/>
    <property type="gene ID" value="F775_23642"/>
</dbReference>
<dbReference type="PANTHER" id="PTHR33527">
    <property type="entry name" value="OS07G0274300 PROTEIN"/>
    <property type="match status" value="1"/>
</dbReference>
<proteinExistence type="predicted"/>
<name>M8D2R6_AEGTA</name>
<accession>M8D2R6</accession>
<reference evidence="1" key="1">
    <citation type="submission" date="2015-06" db="UniProtKB">
        <authorList>
            <consortium name="EnsemblPlants"/>
        </authorList>
    </citation>
    <scope>IDENTIFICATION</scope>
</reference>
<protein>
    <recommendedName>
        <fullName evidence="2">RRM domain-containing protein</fullName>
    </recommendedName>
</protein>
<evidence type="ECO:0008006" key="2">
    <source>
        <dbReference type="Google" id="ProtNLM"/>
    </source>
</evidence>
<sequence>MREQRDVDIEGHDEDPELREQMDVEIEGHEEDPESSVYLYEDDEFRGMFANEDGEVADTEVWSEFEMNSSDEESRTVVTNDESVNVWRCGSSRLPKRPVKVKPVIQPIGKKDYFSCEPGFENQATLNTADSAKSLVKGMFYGARIEAVITYYAEYCKKHLTKKEDVLKFPRADQYLKASASRLVCLRVSMLGDDRRQVGSSNLIELAEIKSQNLGIKLNTTQAWMMSKRGRDGKEWMNPHFGHKMLAYTETGKATYGEGFEANKQDIDPQFVVPAGHGKPSGRHLIGNTILDTDSTPSLSKYNCQLDEEKRLREEDARRPEDRLLANIVEERRSMVLDMADLIAQRDAMWHASLMAQHEATTLVRISLELDIHEVHNVLAIPTLLVVSRRRQKLDSVWHGRRTSGNPEQAQNTVLPLVWRAQGTISAIHHVPGIDAGAVAIIAEESNAVLECLHYPLHVLPPIPLISTLCMQGGVYIEPGFFAFHQDLVVRGVAHFLEGAGKFVFDDRLNVLLRRSETGLVGNPPELMAPYSPLPMAVPEDCRSMFVTFSKTMPLHREEVFDYFREKWGDCVVRVLMEKTTGGNMPTYGRIIFKTEAIVNLVLNGERLVKISIDHREIWLRKYIPRVTNVDA</sequence>
<dbReference type="PANTHER" id="PTHR33527:SF50">
    <property type="entry name" value="RRM DOMAIN-CONTAINING PROTEIN"/>
    <property type="match status" value="1"/>
</dbReference>